<accession>A0A9N9NIX0</accession>
<evidence type="ECO:0000259" key="3">
    <source>
        <dbReference type="PROSITE" id="PS50089"/>
    </source>
</evidence>
<feature type="domain" description="RING-type" evidence="3">
    <location>
        <begin position="163"/>
        <end position="207"/>
    </location>
</feature>
<dbReference type="AlphaFoldDB" id="A0A9N9NIX0"/>
<sequence>TQVQDARPSIPTPTHTIVQNSTSDSLTESTNSEAFLFHNPWSIPEFTVIRPVTLSRSSRPSRPRRLSNSSLNSSYHTMEQQSPTIISSQTASHNPYNANFYDPLNYHQYLIQNHSSREAFCFLSSRSSYLNENEVIEDNSLPSERNSSENECEQQQNQLCEECYLCLEPLELRGGRMIINPGCGHSIHMKCYIEYTKYFKEQCTLCKRDFGN</sequence>
<dbReference type="InterPro" id="IPR001841">
    <property type="entry name" value="Znf_RING"/>
</dbReference>
<dbReference type="InterPro" id="IPR013083">
    <property type="entry name" value="Znf_RING/FYVE/PHD"/>
</dbReference>
<dbReference type="EMBL" id="CAJVPP010018618">
    <property type="protein sequence ID" value="CAG8735971.1"/>
    <property type="molecule type" value="Genomic_DNA"/>
</dbReference>
<keyword evidence="5" id="KW-1185">Reference proteome</keyword>
<name>A0A9N9NIX0_FUNMO</name>
<evidence type="ECO:0000313" key="4">
    <source>
        <dbReference type="EMBL" id="CAG8735971.1"/>
    </source>
</evidence>
<reference evidence="4" key="1">
    <citation type="submission" date="2021-06" db="EMBL/GenBank/DDBJ databases">
        <authorList>
            <person name="Kallberg Y."/>
            <person name="Tangrot J."/>
            <person name="Rosling A."/>
        </authorList>
    </citation>
    <scope>NUCLEOTIDE SEQUENCE</scope>
    <source>
        <strain evidence="4">87-6 pot B 2015</strain>
    </source>
</reference>
<organism evidence="4 5">
    <name type="scientific">Funneliformis mosseae</name>
    <name type="common">Endomycorrhizal fungus</name>
    <name type="synonym">Glomus mosseae</name>
    <dbReference type="NCBI Taxonomy" id="27381"/>
    <lineage>
        <taxon>Eukaryota</taxon>
        <taxon>Fungi</taxon>
        <taxon>Fungi incertae sedis</taxon>
        <taxon>Mucoromycota</taxon>
        <taxon>Glomeromycotina</taxon>
        <taxon>Glomeromycetes</taxon>
        <taxon>Glomerales</taxon>
        <taxon>Glomeraceae</taxon>
        <taxon>Funneliformis</taxon>
    </lineage>
</organism>
<keyword evidence="1" id="KW-0862">Zinc</keyword>
<evidence type="ECO:0000313" key="5">
    <source>
        <dbReference type="Proteomes" id="UP000789375"/>
    </source>
</evidence>
<feature type="compositionally biased region" description="Polar residues" evidence="2">
    <location>
        <begin position="12"/>
        <end position="25"/>
    </location>
</feature>
<dbReference type="Gene3D" id="3.30.40.10">
    <property type="entry name" value="Zinc/RING finger domain, C3HC4 (zinc finger)"/>
    <property type="match status" value="1"/>
</dbReference>
<feature type="region of interest" description="Disordered" evidence="2">
    <location>
        <begin position="1"/>
        <end position="25"/>
    </location>
</feature>
<protein>
    <submittedName>
        <fullName evidence="4">10377_t:CDS:1</fullName>
    </submittedName>
</protein>
<dbReference type="GO" id="GO:0008270">
    <property type="term" value="F:zinc ion binding"/>
    <property type="evidence" value="ECO:0007669"/>
    <property type="project" value="UniProtKB-KW"/>
</dbReference>
<keyword evidence="1" id="KW-0863">Zinc-finger</keyword>
<proteinExistence type="predicted"/>
<dbReference type="PROSITE" id="PS50089">
    <property type="entry name" value="ZF_RING_2"/>
    <property type="match status" value="1"/>
</dbReference>
<comment type="caution">
    <text evidence="4">The sequence shown here is derived from an EMBL/GenBank/DDBJ whole genome shotgun (WGS) entry which is preliminary data.</text>
</comment>
<evidence type="ECO:0000256" key="2">
    <source>
        <dbReference type="SAM" id="MobiDB-lite"/>
    </source>
</evidence>
<dbReference type="SUPFAM" id="SSF57850">
    <property type="entry name" value="RING/U-box"/>
    <property type="match status" value="1"/>
</dbReference>
<feature type="region of interest" description="Disordered" evidence="2">
    <location>
        <begin position="54"/>
        <end position="85"/>
    </location>
</feature>
<gene>
    <name evidence="4" type="ORF">FMOSSE_LOCUS15887</name>
</gene>
<keyword evidence="1" id="KW-0479">Metal-binding</keyword>
<feature type="non-terminal residue" evidence="4">
    <location>
        <position position="1"/>
    </location>
</feature>
<evidence type="ECO:0000256" key="1">
    <source>
        <dbReference type="PROSITE-ProRule" id="PRU00175"/>
    </source>
</evidence>
<feature type="compositionally biased region" description="Polar residues" evidence="2">
    <location>
        <begin position="75"/>
        <end position="85"/>
    </location>
</feature>
<dbReference type="Proteomes" id="UP000789375">
    <property type="component" value="Unassembled WGS sequence"/>
</dbReference>